<evidence type="ECO:0000256" key="4">
    <source>
        <dbReference type="ARBA" id="ARBA00022490"/>
    </source>
</evidence>
<evidence type="ECO:0000256" key="1">
    <source>
        <dbReference type="ARBA" id="ARBA00004496"/>
    </source>
</evidence>
<dbReference type="FunFam" id="2.40.50.140:FF:000004">
    <property type="entry name" value="Elongation factor P"/>
    <property type="match status" value="1"/>
</dbReference>
<feature type="domain" description="Translation elongation factor P/YeiP central" evidence="11">
    <location>
        <begin position="68"/>
        <end position="122"/>
    </location>
</feature>
<feature type="domain" description="Elongation factor P C-terminal" evidence="10">
    <location>
        <begin position="130"/>
        <end position="185"/>
    </location>
</feature>
<dbReference type="InterPro" id="IPR011768">
    <property type="entry name" value="Transl_elongation_fac_P"/>
</dbReference>
<comment type="pathway">
    <text evidence="2 7">Protein biosynthesis; polypeptide chain elongation.</text>
</comment>
<comment type="function">
    <text evidence="7">Involved in peptide bond synthesis. Stimulates efficient translation and peptide-bond synthesis on native or reconstituted 70S ribosomes in vitro. Probably functions indirectly by altering the affinity of the ribosome for aminoacyl-tRNA, thus increasing their reactivity as acceptors for peptidyl transferase.</text>
</comment>
<organism evidence="12 13">
    <name type="scientific">Candidatus Methylomirabilis limnetica</name>
    <dbReference type="NCBI Taxonomy" id="2033718"/>
    <lineage>
        <taxon>Bacteria</taxon>
        <taxon>Candidatus Methylomirabilota</taxon>
        <taxon>Candidatus Methylomirabilia</taxon>
        <taxon>Candidatus Methylomirabilales</taxon>
        <taxon>Candidatus Methylomirabilaceae</taxon>
        <taxon>Candidatus Methylomirabilis</taxon>
    </lineage>
</organism>
<dbReference type="Gene3D" id="2.40.50.140">
    <property type="entry name" value="Nucleic acid-binding proteins"/>
    <property type="match status" value="2"/>
</dbReference>
<evidence type="ECO:0000313" key="12">
    <source>
        <dbReference type="EMBL" id="PTL35443.1"/>
    </source>
</evidence>
<protein>
    <recommendedName>
        <fullName evidence="7 8">Elongation factor P</fullName>
        <shortName evidence="7">EF-P</shortName>
    </recommendedName>
</protein>
<dbReference type="AlphaFoldDB" id="A0A2T4TWF8"/>
<name>A0A2T4TWF8_9BACT</name>
<dbReference type="CDD" id="cd04470">
    <property type="entry name" value="S1_EF-P_repeat_1"/>
    <property type="match status" value="1"/>
</dbReference>
<dbReference type="InterPro" id="IPR001059">
    <property type="entry name" value="Transl_elong_P/YeiP_cen"/>
</dbReference>
<dbReference type="GO" id="GO:0043043">
    <property type="term" value="P:peptide biosynthetic process"/>
    <property type="evidence" value="ECO:0007669"/>
    <property type="project" value="InterPro"/>
</dbReference>
<dbReference type="InterPro" id="IPR008991">
    <property type="entry name" value="Translation_prot_SH3-like_sf"/>
</dbReference>
<dbReference type="SUPFAM" id="SSF50249">
    <property type="entry name" value="Nucleic acid-binding proteins"/>
    <property type="match status" value="2"/>
</dbReference>
<evidence type="ECO:0000259" key="10">
    <source>
        <dbReference type="SMART" id="SM00841"/>
    </source>
</evidence>
<dbReference type="Pfam" id="PF09285">
    <property type="entry name" value="Elong-fact-P_C"/>
    <property type="match status" value="1"/>
</dbReference>
<evidence type="ECO:0000256" key="2">
    <source>
        <dbReference type="ARBA" id="ARBA00004815"/>
    </source>
</evidence>
<dbReference type="Proteomes" id="UP000241436">
    <property type="component" value="Unassembled WGS sequence"/>
</dbReference>
<evidence type="ECO:0000256" key="7">
    <source>
        <dbReference type="HAMAP-Rule" id="MF_00141"/>
    </source>
</evidence>
<evidence type="ECO:0000313" key="13">
    <source>
        <dbReference type="Proteomes" id="UP000241436"/>
    </source>
</evidence>
<dbReference type="NCBIfam" id="NF001810">
    <property type="entry name" value="PRK00529.1"/>
    <property type="match status" value="1"/>
</dbReference>
<dbReference type="UniPathway" id="UPA00345"/>
<dbReference type="EMBL" id="NVQC01000023">
    <property type="protein sequence ID" value="PTL35443.1"/>
    <property type="molecule type" value="Genomic_DNA"/>
</dbReference>
<proteinExistence type="inferred from homology"/>
<dbReference type="CDD" id="cd05794">
    <property type="entry name" value="S1_EF-P_repeat_2"/>
    <property type="match status" value="1"/>
</dbReference>
<accession>A0A2T4TWF8</accession>
<dbReference type="PANTHER" id="PTHR30053">
    <property type="entry name" value="ELONGATION FACTOR P"/>
    <property type="match status" value="1"/>
</dbReference>
<keyword evidence="4 7" id="KW-0963">Cytoplasm</keyword>
<evidence type="ECO:0000256" key="3">
    <source>
        <dbReference type="ARBA" id="ARBA00009479"/>
    </source>
</evidence>
<dbReference type="InterPro" id="IPR020599">
    <property type="entry name" value="Transl_elong_fac_P/YeiP"/>
</dbReference>
<dbReference type="GO" id="GO:0003746">
    <property type="term" value="F:translation elongation factor activity"/>
    <property type="evidence" value="ECO:0007669"/>
    <property type="project" value="UniProtKB-UniRule"/>
</dbReference>
<dbReference type="Gene3D" id="2.30.30.30">
    <property type="match status" value="1"/>
</dbReference>
<comment type="subcellular location">
    <subcellularLocation>
        <location evidence="1 7">Cytoplasm</location>
    </subcellularLocation>
</comment>
<dbReference type="NCBIfam" id="TIGR00038">
    <property type="entry name" value="efp"/>
    <property type="match status" value="1"/>
</dbReference>
<dbReference type="PANTHER" id="PTHR30053:SF12">
    <property type="entry name" value="ELONGATION FACTOR P (EF-P) FAMILY PROTEIN"/>
    <property type="match status" value="1"/>
</dbReference>
<reference evidence="13" key="2">
    <citation type="journal article" date="2018" name="Environ. Microbiol.">
        <title>Bloom of a denitrifying methanotroph, 'Candidatus Methylomirabilis limnetica', in a deep stratified lake.</title>
        <authorList>
            <person name="Graf J.S."/>
            <person name="Mayr M.J."/>
            <person name="Marchant H.K."/>
            <person name="Tienken D."/>
            <person name="Hach P.F."/>
            <person name="Brand A."/>
            <person name="Schubert C.J."/>
            <person name="Kuypers M.M."/>
            <person name="Milucka J."/>
        </authorList>
    </citation>
    <scope>NUCLEOTIDE SEQUENCE [LARGE SCALE GENOMIC DNA]</scope>
    <source>
        <strain evidence="13">Zug</strain>
    </source>
</reference>
<reference evidence="12 13" key="1">
    <citation type="submission" date="2017-09" db="EMBL/GenBank/DDBJ databases">
        <title>Bloom of a denitrifying methanotroph, Candidatus Methylomirabilis limnetica, in a deep stratified lake.</title>
        <authorList>
            <person name="Graf J.S."/>
            <person name="Marchant H.K."/>
            <person name="Tienken D."/>
            <person name="Hach P.F."/>
            <person name="Brand A."/>
            <person name="Schubert C.J."/>
            <person name="Kuypers M.M."/>
            <person name="Milucka J."/>
        </authorList>
    </citation>
    <scope>NUCLEOTIDE SEQUENCE [LARGE SCALE GENOMIC DNA]</scope>
    <source>
        <strain evidence="12 13">Zug</strain>
    </source>
</reference>
<dbReference type="FunFam" id="2.40.50.140:FF:000009">
    <property type="entry name" value="Elongation factor P"/>
    <property type="match status" value="1"/>
</dbReference>
<dbReference type="FunFam" id="2.30.30.30:FF:000003">
    <property type="entry name" value="Elongation factor P"/>
    <property type="match status" value="1"/>
</dbReference>
<evidence type="ECO:0000256" key="9">
    <source>
        <dbReference type="RuleBase" id="RU004389"/>
    </source>
</evidence>
<sequence>MMIAAGDLRSGVKVELDGTPYVVTDYQWVKPGKGGAFMRTKLKNMKTGAISDRTFRTEEKLQKAEVEDRKVQFLYHDGDVYHFMDTESFDQFSIGQKKLGAASGFLKDGMIISVLFYRGEPVDVVLPIFVELRVVETDPGFRGDTASGGSKPATLETNAVIQVPLFINIGDLLRVDTRSGAYVERA</sequence>
<dbReference type="InterPro" id="IPR014722">
    <property type="entry name" value="Rib_uL2_dom2"/>
</dbReference>
<dbReference type="InterPro" id="IPR015365">
    <property type="entry name" value="Elong-fact-P_C"/>
</dbReference>
<evidence type="ECO:0000256" key="6">
    <source>
        <dbReference type="ARBA" id="ARBA00022917"/>
    </source>
</evidence>
<comment type="similarity">
    <text evidence="3 7 9">Belongs to the elongation factor P family.</text>
</comment>
<dbReference type="GO" id="GO:0005829">
    <property type="term" value="C:cytosol"/>
    <property type="evidence" value="ECO:0007669"/>
    <property type="project" value="UniProtKB-ARBA"/>
</dbReference>
<dbReference type="InterPro" id="IPR013185">
    <property type="entry name" value="Transl_elong_KOW-like"/>
</dbReference>
<keyword evidence="5 7" id="KW-0251">Elongation factor</keyword>
<evidence type="ECO:0000256" key="8">
    <source>
        <dbReference type="NCBIfam" id="TIGR00038"/>
    </source>
</evidence>
<dbReference type="SMART" id="SM00841">
    <property type="entry name" value="Elong-fact-P_C"/>
    <property type="match status" value="1"/>
</dbReference>
<dbReference type="SMART" id="SM01185">
    <property type="entry name" value="EFP"/>
    <property type="match status" value="1"/>
</dbReference>
<dbReference type="PIRSF" id="PIRSF005901">
    <property type="entry name" value="EF-P"/>
    <property type="match status" value="1"/>
</dbReference>
<keyword evidence="6 7" id="KW-0648">Protein biosynthesis</keyword>
<evidence type="ECO:0000256" key="5">
    <source>
        <dbReference type="ARBA" id="ARBA00022768"/>
    </source>
</evidence>
<keyword evidence="13" id="KW-1185">Reference proteome</keyword>
<dbReference type="HAMAP" id="MF_00141">
    <property type="entry name" value="EF_P"/>
    <property type="match status" value="1"/>
</dbReference>
<dbReference type="Pfam" id="PF08207">
    <property type="entry name" value="EFP_N"/>
    <property type="match status" value="1"/>
</dbReference>
<evidence type="ECO:0000259" key="11">
    <source>
        <dbReference type="SMART" id="SM01185"/>
    </source>
</evidence>
<dbReference type="Pfam" id="PF01132">
    <property type="entry name" value="EFP"/>
    <property type="match status" value="1"/>
</dbReference>
<comment type="caution">
    <text evidence="12">The sequence shown here is derived from an EMBL/GenBank/DDBJ whole genome shotgun (WGS) entry which is preliminary data.</text>
</comment>
<gene>
    <name evidence="7 12" type="primary">efp</name>
    <name evidence="12" type="ORF">CLG94_09220</name>
</gene>
<dbReference type="InterPro" id="IPR012340">
    <property type="entry name" value="NA-bd_OB-fold"/>
</dbReference>
<dbReference type="SUPFAM" id="SSF50104">
    <property type="entry name" value="Translation proteins SH3-like domain"/>
    <property type="match status" value="1"/>
</dbReference>